<evidence type="ECO:0000313" key="3">
    <source>
        <dbReference type="Proteomes" id="UP000886595"/>
    </source>
</evidence>
<name>A0A8X7WQ21_BRACI</name>
<protein>
    <recommendedName>
        <fullName evidence="1">LRAT domain-containing protein</fullName>
    </recommendedName>
</protein>
<dbReference type="AlphaFoldDB" id="A0A8X7WQ21"/>
<comment type="caution">
    <text evidence="2">The sequence shown here is derived from an EMBL/GenBank/DDBJ whole genome shotgun (WGS) entry which is preliminary data.</text>
</comment>
<dbReference type="SUPFAM" id="SSF54928">
    <property type="entry name" value="RNA-binding domain, RBD"/>
    <property type="match status" value="1"/>
</dbReference>
<dbReference type="InterPro" id="IPR035979">
    <property type="entry name" value="RBD_domain_sf"/>
</dbReference>
<keyword evidence="3" id="KW-1185">Reference proteome</keyword>
<evidence type="ECO:0000259" key="1">
    <source>
        <dbReference type="Pfam" id="PF04970"/>
    </source>
</evidence>
<evidence type="ECO:0000313" key="2">
    <source>
        <dbReference type="EMBL" id="KAG2333806.1"/>
    </source>
</evidence>
<dbReference type="InterPro" id="IPR007053">
    <property type="entry name" value="LRAT_dom"/>
</dbReference>
<accession>A0A8X7WQ21</accession>
<dbReference type="Pfam" id="PF04970">
    <property type="entry name" value="LRAT"/>
    <property type="match status" value="1"/>
</dbReference>
<dbReference type="PANTHER" id="PTHR46137">
    <property type="entry name" value="OS05G0310600 PROTEIN"/>
    <property type="match status" value="1"/>
</dbReference>
<reference evidence="2 3" key="1">
    <citation type="submission" date="2020-02" db="EMBL/GenBank/DDBJ databases">
        <authorList>
            <person name="Ma Q."/>
            <person name="Huang Y."/>
            <person name="Song X."/>
            <person name="Pei D."/>
        </authorList>
    </citation>
    <scope>NUCLEOTIDE SEQUENCE [LARGE SCALE GENOMIC DNA]</scope>
    <source>
        <strain evidence="2">Sxm20200214</strain>
        <tissue evidence="2">Leaf</tissue>
    </source>
</reference>
<dbReference type="GO" id="GO:0003676">
    <property type="term" value="F:nucleic acid binding"/>
    <property type="evidence" value="ECO:0007669"/>
    <property type="project" value="InterPro"/>
</dbReference>
<proteinExistence type="predicted"/>
<gene>
    <name evidence="2" type="ORF">Bca52824_004986</name>
</gene>
<organism evidence="2 3">
    <name type="scientific">Brassica carinata</name>
    <name type="common">Ethiopian mustard</name>
    <name type="synonym">Abyssinian cabbage</name>
    <dbReference type="NCBI Taxonomy" id="52824"/>
    <lineage>
        <taxon>Eukaryota</taxon>
        <taxon>Viridiplantae</taxon>
        <taxon>Streptophyta</taxon>
        <taxon>Embryophyta</taxon>
        <taxon>Tracheophyta</taxon>
        <taxon>Spermatophyta</taxon>
        <taxon>Magnoliopsida</taxon>
        <taxon>eudicotyledons</taxon>
        <taxon>Gunneridae</taxon>
        <taxon>Pentapetalae</taxon>
        <taxon>rosids</taxon>
        <taxon>malvids</taxon>
        <taxon>Brassicales</taxon>
        <taxon>Brassicaceae</taxon>
        <taxon>Brassiceae</taxon>
        <taxon>Brassica</taxon>
    </lineage>
</organism>
<dbReference type="PANTHER" id="PTHR46137:SF19">
    <property type="entry name" value="GB|AAF32477.1"/>
    <property type="match status" value="1"/>
</dbReference>
<dbReference type="Proteomes" id="UP000886595">
    <property type="component" value="Unassembled WGS sequence"/>
</dbReference>
<feature type="domain" description="LRAT" evidence="1">
    <location>
        <begin position="162"/>
        <end position="242"/>
    </location>
</feature>
<dbReference type="EMBL" id="JAAMPC010000001">
    <property type="protein sequence ID" value="KAG2333806.1"/>
    <property type="molecule type" value="Genomic_DNA"/>
</dbReference>
<sequence>MIFGIVYLNGLFIARGFFIFQTRFRGEVNGALSCKYFSDTPPSSARFLSIIRLNLPSEYSSKARFEETLLDHLIHSPIAIEIPTYPSLFEQPQQPTGFHYPTLEKVNSTCPTNHVMLCIGRGTRHGIHYVQLQDNVLMWRQCGFLSIPLGRCAISHVVELACVHIRIYVGNGEVIHFTCGGGLETRTGTFVDYNIIVSSVPNHGGGDNPCPNWGDQSNLDGVISSCLDCFLAGGNLYLFDCKSGMVLASVLYVMLSEGEGVVLYDYGTMNTLPGESHASVMESYYDFVKSMVRIGVEGYDMSSLQPLDLVRSLSKLFESCGERRRHWHLTEQIWGGWIVSVKILPPGLSELSSGLSTAELAARHVAHYQRKSSQGISVTGYDPSLPVDVVKTDLTNCFSSCGKITDVFVLKSRALIYLYGTGAVHKALRLCGTRDSVLRVKALPTPKRKINHEPAAPEAPFI</sequence>